<accession>A0AAV1ZF23</accession>
<evidence type="ECO:0000313" key="2">
    <source>
        <dbReference type="Proteomes" id="UP001497382"/>
    </source>
</evidence>
<dbReference type="InterPro" id="IPR016181">
    <property type="entry name" value="Acyl_CoA_acyltransferase"/>
</dbReference>
<keyword evidence="2" id="KW-1185">Reference proteome</keyword>
<dbReference type="AlphaFoldDB" id="A0AAV1ZF23"/>
<reference evidence="1 2" key="1">
    <citation type="submission" date="2024-04" db="EMBL/GenBank/DDBJ databases">
        <authorList>
            <person name="Rising A."/>
            <person name="Reimegard J."/>
            <person name="Sonavane S."/>
            <person name="Akerstrom W."/>
            <person name="Nylinder S."/>
            <person name="Hedman E."/>
            <person name="Kallberg Y."/>
        </authorList>
    </citation>
    <scope>NUCLEOTIDE SEQUENCE [LARGE SCALE GENOMIC DNA]</scope>
</reference>
<protein>
    <recommendedName>
        <fullName evidence="3">N-acetyltransferase domain-containing protein</fullName>
    </recommendedName>
</protein>
<gene>
    <name evidence="1" type="ORF">LARSCL_LOCUS4857</name>
</gene>
<dbReference type="SUPFAM" id="SSF55729">
    <property type="entry name" value="Acyl-CoA N-acyltransferases (Nat)"/>
    <property type="match status" value="1"/>
</dbReference>
<evidence type="ECO:0000313" key="1">
    <source>
        <dbReference type="EMBL" id="CAL1269651.1"/>
    </source>
</evidence>
<dbReference type="EMBL" id="CAXIEN010000042">
    <property type="protein sequence ID" value="CAL1269651.1"/>
    <property type="molecule type" value="Genomic_DNA"/>
</dbReference>
<dbReference type="Proteomes" id="UP001497382">
    <property type="component" value="Unassembled WGS sequence"/>
</dbReference>
<proteinExistence type="predicted"/>
<organism evidence="1 2">
    <name type="scientific">Larinioides sclopetarius</name>
    <dbReference type="NCBI Taxonomy" id="280406"/>
    <lineage>
        <taxon>Eukaryota</taxon>
        <taxon>Metazoa</taxon>
        <taxon>Ecdysozoa</taxon>
        <taxon>Arthropoda</taxon>
        <taxon>Chelicerata</taxon>
        <taxon>Arachnida</taxon>
        <taxon>Araneae</taxon>
        <taxon>Araneomorphae</taxon>
        <taxon>Entelegynae</taxon>
        <taxon>Araneoidea</taxon>
        <taxon>Araneidae</taxon>
        <taxon>Larinioides</taxon>
    </lineage>
</organism>
<evidence type="ECO:0008006" key="3">
    <source>
        <dbReference type="Google" id="ProtNLM"/>
    </source>
</evidence>
<dbReference type="Gene3D" id="3.40.630.30">
    <property type="match status" value="1"/>
</dbReference>
<sequence length="155" mass="18150">MYRRIREISRYFSSVARQKNTEAKKSFPYTVRSIRSEDIPDLVELSRENFFQYPVSNLKYWCVHDPDGIQVAVNESGKVVGVCSTVKVNENLYFGGLFMVQEKCRDADIGRKEGDIMKVDPEQQKLQIRHCFREKSLRRMKTYLPLSTMAENRLA</sequence>
<name>A0AAV1ZF23_9ARAC</name>
<comment type="caution">
    <text evidence="1">The sequence shown here is derived from an EMBL/GenBank/DDBJ whole genome shotgun (WGS) entry which is preliminary data.</text>
</comment>